<dbReference type="InterPro" id="IPR003034">
    <property type="entry name" value="SAP_dom"/>
</dbReference>
<reference evidence="4" key="1">
    <citation type="journal article" date="2023" name="Front. Mar. Sci.">
        <title>A new Merluccius polli reference genome to investigate the effects of global change in West African waters.</title>
        <authorList>
            <person name="Mateo J.L."/>
            <person name="Blanco-Fernandez C."/>
            <person name="Garcia-Vazquez E."/>
            <person name="Machado-Schiaffino G."/>
        </authorList>
    </citation>
    <scope>NUCLEOTIDE SEQUENCE</scope>
    <source>
        <strain evidence="4">C29</strain>
        <tissue evidence="4">Fin</tissue>
    </source>
</reference>
<proteinExistence type="predicted"/>
<organism evidence="4 5">
    <name type="scientific">Merluccius polli</name>
    <name type="common">Benguela hake</name>
    <name type="synonym">Merluccius cadenati</name>
    <dbReference type="NCBI Taxonomy" id="89951"/>
    <lineage>
        <taxon>Eukaryota</taxon>
        <taxon>Metazoa</taxon>
        <taxon>Chordata</taxon>
        <taxon>Craniata</taxon>
        <taxon>Vertebrata</taxon>
        <taxon>Euteleostomi</taxon>
        <taxon>Actinopterygii</taxon>
        <taxon>Neopterygii</taxon>
        <taxon>Teleostei</taxon>
        <taxon>Neoteleostei</taxon>
        <taxon>Acanthomorphata</taxon>
        <taxon>Zeiogadaria</taxon>
        <taxon>Gadariae</taxon>
        <taxon>Gadiformes</taxon>
        <taxon>Gadoidei</taxon>
        <taxon>Merlucciidae</taxon>
        <taxon>Merluccius</taxon>
    </lineage>
</organism>
<feature type="compositionally biased region" description="Basic and acidic residues" evidence="1">
    <location>
        <begin position="470"/>
        <end position="482"/>
    </location>
</feature>
<comment type="caution">
    <text evidence="4">The sequence shown here is derived from an EMBL/GenBank/DDBJ whole genome shotgun (WGS) entry which is preliminary data.</text>
</comment>
<evidence type="ECO:0000256" key="1">
    <source>
        <dbReference type="SAM" id="MobiDB-lite"/>
    </source>
</evidence>
<dbReference type="Proteomes" id="UP001174136">
    <property type="component" value="Unassembled WGS sequence"/>
</dbReference>
<evidence type="ECO:0000313" key="5">
    <source>
        <dbReference type="Proteomes" id="UP001174136"/>
    </source>
</evidence>
<dbReference type="PROSITE" id="PS50800">
    <property type="entry name" value="SAP"/>
    <property type="match status" value="1"/>
</dbReference>
<sequence length="1162" mass="130418">MKAVFINCISCIFLLSEFTIIKCGLGCRKKRHFHCYNCAITIINRQQVLKHLESHNTAEAPPVTPVAPPVRHVTPVAPPERHVAPLVTPVATPVTPVAPPVTPVAPPVTPVAPPERHVAPLVTPVATPVTPVAPPVTPVAHPVTPVAPPVTPEAPPVTPEAPPVTPVAPPVTPEAPPVTPEAPPVTPVATPVMPVATPVTPVAPPVTPVAPPERHVAPLVTPVTPAVRQVPPVRQTSKVTCSHCNLQLNRKNYKTHIRRKHVDSFEVVSKERHLACQCIDPKNCVFAVEKSFHGPATPIHVIKKTWGPTQKIVCELNQCQLNAEFAVRSRILPFECHHLRSLSYCPRSESKVPVLSEESLVEMVQNKWFGEERKASLIQRQKEADAEAKYHISVYEPKVSYYSRLQRTIIAYDSKKNSWHCPCAKPKQSCEHPAIGKWHLFETKRYLFRRLKSTDSEGTLPPQLTSEQDGSQREEGNYPPRDKGVERMLKYIAANKKLPAEIPQALIQQSRDAHVLNGYPRHLIPKETRCMECDCMLSDPVLITSKGRILSANSVIEGISTYRRVCLNCSMVYRYKEWEDGVHNFDDHLILSLHLCLSLRNAIQTHTAVSRLLDTFEATEKMSFPNKDRVLQAYLHFEALTDHEYMYACISCGYNPSVIVMDLHKKGVFNMPVSDIESPPDNYDGHVDIEQFWDAVTREMLSRGLIPCQKNPFVVAPSYHHWAPWIGPQTRCSAHVLNTEFEKLHTPKLLSTEADDQLITEERLVDKVLNLKVEEVRALCKACGLDNKGSKTDLVVQLQQKMSNRVTYNKVFQKVWGASGGLAVITCPCGVVYSVKFNLRAESPRDYVDMLLSWKHFPNISVYDYARGLAVHANRRQPDTFEPFQGRLLEPTVENIKQASDGKLKVHMPWLKNPKVPEDKNGHPLTGSSEHYALCDVFYQSNSQDPSDVLRKIGLVPELVGQINSQCVEQLFSGMRKNNYFLNMTSPSNHIFLQRNILHHHNVARNQKTKEEFCKIVPANTEMQLDSHGKMMVPPPQPVLCTMSSSRSNNSEELQTCKSDAPSNYIWSNVDFVIIMKIFLATDDSELDDFTSLQKITASRACWGQELLDIQTQQLEDIIDKNRSPTEHIAYVNNLVLSRSDFWSIGLGSEVNGMVTIQNTMF</sequence>
<feature type="region of interest" description="Disordered" evidence="1">
    <location>
        <begin position="455"/>
        <end position="482"/>
    </location>
</feature>
<keyword evidence="2" id="KW-0732">Signal</keyword>
<dbReference type="InterPro" id="IPR040648">
    <property type="entry name" value="HMGXB3_CxC4"/>
</dbReference>
<dbReference type="EMBL" id="JAOPHQ010003458">
    <property type="protein sequence ID" value="KAK0142905.1"/>
    <property type="molecule type" value="Genomic_DNA"/>
</dbReference>
<feature type="chain" id="PRO_5041331505" evidence="2">
    <location>
        <begin position="27"/>
        <end position="1162"/>
    </location>
</feature>
<dbReference type="PANTHER" id="PTHR17609:SF3">
    <property type="entry name" value="SAP DOMAIN-CONTAINING PROTEIN"/>
    <property type="match status" value="1"/>
</dbReference>
<dbReference type="PANTHER" id="PTHR17609">
    <property type="entry name" value="HMG DOMAIN-CONTAINING PROTEIN 3"/>
    <property type="match status" value="1"/>
</dbReference>
<evidence type="ECO:0000313" key="4">
    <source>
        <dbReference type="EMBL" id="KAK0142905.1"/>
    </source>
</evidence>
<protein>
    <submittedName>
        <fullName evidence="4">HMG domain-containing protein 3</fullName>
    </submittedName>
</protein>
<evidence type="ECO:0000259" key="3">
    <source>
        <dbReference type="PROSITE" id="PS50800"/>
    </source>
</evidence>
<feature type="domain" description="SAP" evidence="3">
    <location>
        <begin position="768"/>
        <end position="802"/>
    </location>
</feature>
<gene>
    <name evidence="4" type="primary">HMGXB3_4</name>
    <name evidence="4" type="ORF">N1851_019143</name>
</gene>
<dbReference type="PROSITE" id="PS00028">
    <property type="entry name" value="ZINC_FINGER_C2H2_1"/>
    <property type="match status" value="1"/>
</dbReference>
<accession>A0AA47MMP7</accession>
<dbReference type="AlphaFoldDB" id="A0AA47MMP7"/>
<keyword evidence="5" id="KW-1185">Reference proteome</keyword>
<dbReference type="InterPro" id="IPR013087">
    <property type="entry name" value="Znf_C2H2_type"/>
</dbReference>
<dbReference type="InterPro" id="IPR039598">
    <property type="entry name" value="HMGXB3"/>
</dbReference>
<feature type="signal peptide" evidence="2">
    <location>
        <begin position="1"/>
        <end position="26"/>
    </location>
</feature>
<dbReference type="Pfam" id="PF18717">
    <property type="entry name" value="CxC4"/>
    <property type="match status" value="1"/>
</dbReference>
<evidence type="ECO:0000256" key="2">
    <source>
        <dbReference type="SAM" id="SignalP"/>
    </source>
</evidence>
<name>A0AA47MMP7_MERPO</name>